<proteinExistence type="predicted"/>
<dbReference type="OrthoDB" id="9157057at2"/>
<dbReference type="Proteomes" id="UP000241421">
    <property type="component" value="Unassembled WGS sequence"/>
</dbReference>
<keyword evidence="2" id="KW-1185">Reference proteome</keyword>
<name>A0A2U2I6V7_9BURK</name>
<evidence type="ECO:0008006" key="3">
    <source>
        <dbReference type="Google" id="ProtNLM"/>
    </source>
</evidence>
<dbReference type="EMBL" id="PXWF02000025">
    <property type="protein sequence ID" value="PWF55435.1"/>
    <property type="molecule type" value="Genomic_DNA"/>
</dbReference>
<dbReference type="AlphaFoldDB" id="A0A2U2I6V7"/>
<evidence type="ECO:0000313" key="1">
    <source>
        <dbReference type="EMBL" id="PWF55435.1"/>
    </source>
</evidence>
<reference evidence="1 2" key="1">
    <citation type="submission" date="2018-04" db="EMBL/GenBank/DDBJ databases">
        <title>Massilia violaceinigra sp. nov., a novel purple-pigmented bacterium isolated from Tianshan glacier, Xinjiang, China.</title>
        <authorList>
            <person name="Wang H."/>
        </authorList>
    </citation>
    <scope>NUCLEOTIDE SEQUENCE [LARGE SCALE GENOMIC DNA]</scope>
    <source>
        <strain evidence="1 2">B448-2</strain>
    </source>
</reference>
<gene>
    <name evidence="1" type="ORF">C7C56_001870</name>
</gene>
<sequence length="137" mass="14828">MNHWTDLLQNPEGINAIFADGKPSLVAVDLHEIVLKTDASCVTLRFDVAQYPLAPPKKWVAQACNRVQIALMLIGVSELAIKGWKTSCRIDFELERVGGGLRLIAGNGPVGLEILADFAHLSSLSAYCDSGLAPDRE</sequence>
<dbReference type="RefSeq" id="WP_106755806.1">
    <property type="nucleotide sequence ID" value="NZ_PXWF02000025.1"/>
</dbReference>
<protein>
    <recommendedName>
        <fullName evidence="3">Immunity protein 50</fullName>
    </recommendedName>
</protein>
<accession>A0A2U2I6V7</accession>
<dbReference type="Pfam" id="PF15594">
    <property type="entry name" value="Imm50"/>
    <property type="match status" value="1"/>
</dbReference>
<comment type="caution">
    <text evidence="1">The sequence shown here is derived from an EMBL/GenBank/DDBJ whole genome shotgun (WGS) entry which is preliminary data.</text>
</comment>
<organism evidence="1 2">
    <name type="scientific">Massilia glaciei</name>
    <dbReference type="NCBI Taxonomy" id="1524097"/>
    <lineage>
        <taxon>Bacteria</taxon>
        <taxon>Pseudomonadati</taxon>
        <taxon>Pseudomonadota</taxon>
        <taxon>Betaproteobacteria</taxon>
        <taxon>Burkholderiales</taxon>
        <taxon>Oxalobacteraceae</taxon>
        <taxon>Telluria group</taxon>
        <taxon>Massilia</taxon>
    </lineage>
</organism>
<dbReference type="InterPro" id="IPR028957">
    <property type="entry name" value="Imm50"/>
</dbReference>
<evidence type="ECO:0000313" key="2">
    <source>
        <dbReference type="Proteomes" id="UP000241421"/>
    </source>
</evidence>